<proteinExistence type="predicted"/>
<organism evidence="1 2">
    <name type="scientific">Apolygus lucorum</name>
    <name type="common">Small green plant bug</name>
    <name type="synonym">Lygocoris lucorum</name>
    <dbReference type="NCBI Taxonomy" id="248454"/>
    <lineage>
        <taxon>Eukaryota</taxon>
        <taxon>Metazoa</taxon>
        <taxon>Ecdysozoa</taxon>
        <taxon>Arthropoda</taxon>
        <taxon>Hexapoda</taxon>
        <taxon>Insecta</taxon>
        <taxon>Pterygota</taxon>
        <taxon>Neoptera</taxon>
        <taxon>Paraneoptera</taxon>
        <taxon>Hemiptera</taxon>
        <taxon>Heteroptera</taxon>
        <taxon>Panheteroptera</taxon>
        <taxon>Cimicomorpha</taxon>
        <taxon>Miridae</taxon>
        <taxon>Mirini</taxon>
        <taxon>Apolygus</taxon>
    </lineage>
</organism>
<reference evidence="1" key="1">
    <citation type="journal article" date="2021" name="Mol. Ecol. Resour.">
        <title>Apolygus lucorum genome provides insights into omnivorousness and mesophyll feeding.</title>
        <authorList>
            <person name="Liu Y."/>
            <person name="Liu H."/>
            <person name="Wang H."/>
            <person name="Huang T."/>
            <person name="Liu B."/>
            <person name="Yang B."/>
            <person name="Yin L."/>
            <person name="Li B."/>
            <person name="Zhang Y."/>
            <person name="Zhang S."/>
            <person name="Jiang F."/>
            <person name="Zhang X."/>
            <person name="Ren Y."/>
            <person name="Wang B."/>
            <person name="Wang S."/>
            <person name="Lu Y."/>
            <person name="Wu K."/>
            <person name="Fan W."/>
            <person name="Wang G."/>
        </authorList>
    </citation>
    <scope>NUCLEOTIDE SEQUENCE</scope>
    <source>
        <strain evidence="1">12Hb</strain>
    </source>
</reference>
<evidence type="ECO:0000313" key="2">
    <source>
        <dbReference type="Proteomes" id="UP000466442"/>
    </source>
</evidence>
<protein>
    <submittedName>
        <fullName evidence="1">Uncharacterized protein</fullName>
    </submittedName>
</protein>
<keyword evidence="2" id="KW-1185">Reference proteome</keyword>
<gene>
    <name evidence="1" type="ORF">GE061_015539</name>
</gene>
<comment type="caution">
    <text evidence="1">The sequence shown here is derived from an EMBL/GenBank/DDBJ whole genome shotgun (WGS) entry which is preliminary data.</text>
</comment>
<dbReference type="EMBL" id="WIXP02000006">
    <property type="protein sequence ID" value="KAF6209789.1"/>
    <property type="molecule type" value="Genomic_DNA"/>
</dbReference>
<accession>A0A8S9XME8</accession>
<dbReference type="Proteomes" id="UP000466442">
    <property type="component" value="Unassembled WGS sequence"/>
</dbReference>
<name>A0A8S9XME8_APOLU</name>
<sequence length="102" mass="11449">MLDLSNNWENHILSSKSNYGICTMRTITGTGKPWSVTVDARNTDTVLVTSDLLRQSNVQNQAAFISPVTIKVRRFAQKRDSHFTSSLQHRGTQNVPNYVLLG</sequence>
<dbReference type="AlphaFoldDB" id="A0A8S9XME8"/>
<evidence type="ECO:0000313" key="1">
    <source>
        <dbReference type="EMBL" id="KAF6209789.1"/>
    </source>
</evidence>